<organism evidence="1 2">
    <name type="scientific">Stegodyphus mimosarum</name>
    <name type="common">African social velvet spider</name>
    <dbReference type="NCBI Taxonomy" id="407821"/>
    <lineage>
        <taxon>Eukaryota</taxon>
        <taxon>Metazoa</taxon>
        <taxon>Ecdysozoa</taxon>
        <taxon>Arthropoda</taxon>
        <taxon>Chelicerata</taxon>
        <taxon>Arachnida</taxon>
        <taxon>Araneae</taxon>
        <taxon>Araneomorphae</taxon>
        <taxon>Entelegynae</taxon>
        <taxon>Eresoidea</taxon>
        <taxon>Eresidae</taxon>
        <taxon>Stegodyphus</taxon>
    </lineage>
</organism>
<proteinExistence type="predicted"/>
<dbReference type="EMBL" id="KL814014">
    <property type="protein sequence ID" value="KFM83190.1"/>
    <property type="molecule type" value="Genomic_DNA"/>
</dbReference>
<dbReference type="Proteomes" id="UP000054359">
    <property type="component" value="Unassembled WGS sequence"/>
</dbReference>
<sequence length="58" mass="6641">MNYDECIASHTTENLIRESSSCSFIQMPKPLKGRGRAKGKLIIRYINVNTIIFHETDV</sequence>
<name>A0A087V0Q1_STEMI</name>
<evidence type="ECO:0000313" key="2">
    <source>
        <dbReference type="Proteomes" id="UP000054359"/>
    </source>
</evidence>
<evidence type="ECO:0000313" key="1">
    <source>
        <dbReference type="EMBL" id="KFM83190.1"/>
    </source>
</evidence>
<dbReference type="OrthoDB" id="10589193at2759"/>
<dbReference type="AlphaFoldDB" id="A0A087V0Q1"/>
<protein>
    <submittedName>
        <fullName evidence="1">Uncharacterized protein</fullName>
    </submittedName>
</protein>
<gene>
    <name evidence="1" type="ORF">X975_21563</name>
</gene>
<feature type="non-terminal residue" evidence="1">
    <location>
        <position position="58"/>
    </location>
</feature>
<reference evidence="1 2" key="1">
    <citation type="submission" date="2013-11" db="EMBL/GenBank/DDBJ databases">
        <title>Genome sequencing of Stegodyphus mimosarum.</title>
        <authorList>
            <person name="Bechsgaard J."/>
        </authorList>
    </citation>
    <scope>NUCLEOTIDE SEQUENCE [LARGE SCALE GENOMIC DNA]</scope>
</reference>
<accession>A0A087V0Q1</accession>
<keyword evidence="2" id="KW-1185">Reference proteome</keyword>